<dbReference type="EMBL" id="CAFBPS010000027">
    <property type="protein sequence ID" value="CAB5025847.1"/>
    <property type="molecule type" value="Genomic_DNA"/>
</dbReference>
<dbReference type="PROSITE" id="PS00211">
    <property type="entry name" value="ABC_TRANSPORTER_1"/>
    <property type="match status" value="1"/>
</dbReference>
<dbReference type="PANTHER" id="PTHR43790:SF3">
    <property type="entry name" value="D-ALLOSE IMPORT ATP-BINDING PROTEIN ALSA-RELATED"/>
    <property type="match status" value="1"/>
</dbReference>
<dbReference type="SUPFAM" id="SSF52540">
    <property type="entry name" value="P-loop containing nucleoside triphosphate hydrolases"/>
    <property type="match status" value="2"/>
</dbReference>
<accession>A0A6J7FYY9</accession>
<dbReference type="GO" id="GO:0005886">
    <property type="term" value="C:plasma membrane"/>
    <property type="evidence" value="ECO:0007669"/>
    <property type="project" value="UniProtKB-SubCell"/>
</dbReference>
<dbReference type="CDD" id="cd03215">
    <property type="entry name" value="ABC_Carb_Monos_II"/>
    <property type="match status" value="1"/>
</dbReference>
<evidence type="ECO:0000259" key="10">
    <source>
        <dbReference type="PROSITE" id="PS50893"/>
    </source>
</evidence>
<feature type="domain" description="ABC transporter" evidence="10">
    <location>
        <begin position="255"/>
        <end position="493"/>
    </location>
</feature>
<evidence type="ECO:0000256" key="4">
    <source>
        <dbReference type="ARBA" id="ARBA00022597"/>
    </source>
</evidence>
<dbReference type="SMART" id="SM00382">
    <property type="entry name" value="AAA"/>
    <property type="match status" value="2"/>
</dbReference>
<evidence type="ECO:0000256" key="7">
    <source>
        <dbReference type="ARBA" id="ARBA00022840"/>
    </source>
</evidence>
<evidence type="ECO:0000313" key="15">
    <source>
        <dbReference type="EMBL" id="CAB4896829.1"/>
    </source>
</evidence>
<dbReference type="InterPro" id="IPR017871">
    <property type="entry name" value="ABC_transporter-like_CS"/>
</dbReference>
<evidence type="ECO:0000256" key="2">
    <source>
        <dbReference type="ARBA" id="ARBA00022448"/>
    </source>
</evidence>
<keyword evidence="9" id="KW-0472">Membrane</keyword>
<reference evidence="15" key="1">
    <citation type="submission" date="2020-05" db="EMBL/GenBank/DDBJ databases">
        <authorList>
            <person name="Chiriac C."/>
            <person name="Salcher M."/>
            <person name="Ghai R."/>
            <person name="Kavagutti S V."/>
        </authorList>
    </citation>
    <scope>NUCLEOTIDE SEQUENCE</scope>
</reference>
<evidence type="ECO:0000256" key="5">
    <source>
        <dbReference type="ARBA" id="ARBA00022737"/>
    </source>
</evidence>
<dbReference type="InterPro" id="IPR003593">
    <property type="entry name" value="AAA+_ATPase"/>
</dbReference>
<organism evidence="15">
    <name type="scientific">freshwater metagenome</name>
    <dbReference type="NCBI Taxonomy" id="449393"/>
    <lineage>
        <taxon>unclassified sequences</taxon>
        <taxon>metagenomes</taxon>
        <taxon>ecological metagenomes</taxon>
    </lineage>
</organism>
<dbReference type="Gene3D" id="3.40.50.300">
    <property type="entry name" value="P-loop containing nucleotide triphosphate hydrolases"/>
    <property type="match status" value="2"/>
</dbReference>
<keyword evidence="3" id="KW-1003">Cell membrane</keyword>
<dbReference type="PROSITE" id="PS50893">
    <property type="entry name" value="ABC_TRANSPORTER_2"/>
    <property type="match status" value="2"/>
</dbReference>
<dbReference type="AlphaFoldDB" id="A0A6J7FYY9"/>
<keyword evidence="4" id="KW-0762">Sugar transport</keyword>
<proteinExistence type="predicted"/>
<keyword evidence="8" id="KW-1278">Translocase</keyword>
<dbReference type="EMBL" id="CAFBMF010000034">
    <property type="protein sequence ID" value="CAB4896829.1"/>
    <property type="molecule type" value="Genomic_DNA"/>
</dbReference>
<evidence type="ECO:0000256" key="9">
    <source>
        <dbReference type="ARBA" id="ARBA00023136"/>
    </source>
</evidence>
<evidence type="ECO:0000313" key="12">
    <source>
        <dbReference type="EMBL" id="CAB4772974.1"/>
    </source>
</evidence>
<keyword evidence="6" id="KW-0547">Nucleotide-binding</keyword>
<dbReference type="EMBL" id="CAEZZP010000051">
    <property type="protein sequence ID" value="CAB4772974.1"/>
    <property type="molecule type" value="Genomic_DNA"/>
</dbReference>
<dbReference type="EMBL" id="CAEZYH010000057">
    <property type="protein sequence ID" value="CAB4723750.1"/>
    <property type="molecule type" value="Genomic_DNA"/>
</dbReference>
<evidence type="ECO:0000313" key="13">
    <source>
        <dbReference type="EMBL" id="CAB4800233.1"/>
    </source>
</evidence>
<keyword evidence="7" id="KW-0067">ATP-binding</keyword>
<keyword evidence="5" id="KW-0677">Repeat</keyword>
<dbReference type="FunFam" id="3.40.50.300:FF:000127">
    <property type="entry name" value="Ribose import ATP-binding protein RbsA"/>
    <property type="match status" value="1"/>
</dbReference>
<comment type="subcellular location">
    <subcellularLocation>
        <location evidence="1">Cell membrane</location>
        <topology evidence="1">Peripheral membrane protein</topology>
    </subcellularLocation>
</comment>
<dbReference type="EMBL" id="CAFAAL010000039">
    <property type="protein sequence ID" value="CAB4800233.1"/>
    <property type="molecule type" value="Genomic_DNA"/>
</dbReference>
<evidence type="ECO:0000256" key="3">
    <source>
        <dbReference type="ARBA" id="ARBA00022475"/>
    </source>
</evidence>
<dbReference type="PANTHER" id="PTHR43790">
    <property type="entry name" value="CARBOHYDRATE TRANSPORT ATP-BINDING PROTEIN MG119-RELATED"/>
    <property type="match status" value="1"/>
</dbReference>
<keyword evidence="2" id="KW-0813">Transport</keyword>
<dbReference type="InterPro" id="IPR027417">
    <property type="entry name" value="P-loop_NTPase"/>
</dbReference>
<protein>
    <submittedName>
        <fullName evidence="15">Unannotated protein</fullName>
    </submittedName>
</protein>
<evidence type="ECO:0000256" key="6">
    <source>
        <dbReference type="ARBA" id="ARBA00022741"/>
    </source>
</evidence>
<dbReference type="GO" id="GO:0016887">
    <property type="term" value="F:ATP hydrolysis activity"/>
    <property type="evidence" value="ECO:0007669"/>
    <property type="project" value="InterPro"/>
</dbReference>
<dbReference type="InterPro" id="IPR003439">
    <property type="entry name" value="ABC_transporter-like_ATP-bd"/>
</dbReference>
<dbReference type="InterPro" id="IPR050107">
    <property type="entry name" value="ABC_carbohydrate_import_ATPase"/>
</dbReference>
<dbReference type="GO" id="GO:0005524">
    <property type="term" value="F:ATP binding"/>
    <property type="evidence" value="ECO:0007669"/>
    <property type="project" value="UniProtKB-KW"/>
</dbReference>
<dbReference type="Pfam" id="PF00005">
    <property type="entry name" value="ABC_tran"/>
    <property type="match status" value="2"/>
</dbReference>
<feature type="domain" description="ABC transporter" evidence="10">
    <location>
        <begin position="6"/>
        <end position="241"/>
    </location>
</feature>
<name>A0A6J7FYY9_9ZZZZ</name>
<dbReference type="CDD" id="cd03216">
    <property type="entry name" value="ABC_Carb_Monos_I"/>
    <property type="match status" value="1"/>
</dbReference>
<sequence>MTINTLELRDISKSFPGVQALSNVSLIVRPGTVHAICGENGAGKSTLIKIATGAQSADSGLIQICGDLIDHPSRRTVQNLGVRAIFQERQIAPDLSVTENVLLDRLPKRFGRVDWKNAKVQARQRMDALEISLDIDTPVRNLSVAQLQMMEIARAVSLEARLIVMDEPTASLSRHELEPLFRVINKLRDGGVSVLFISHHLDEVFEIADEITVMRDGVVVSQGEISKFTPASIAELMFGRKVSSSQADRTIQGDLSQPRLVIDKICSSRLTNVSLSVSAGEIVSVTGGIGAGVSELARMAAGGLLKKSGEIFVYDDSHQAHAISSRRQALNMGVAYLPADRKRKGLLLERVLSDNIVLGQQAAGTHPILTPRKVIESARAIAPSANIKAASVDVVVGTLSGGNQQKVMIGRWMGVNARIMIFDEPTAGIDIASKFEIYSELRRLADSGVAILICSTDFQEVGQVSDRVIVMRSGNIVGEIEGSRATEGRLLEMEMSK</sequence>
<evidence type="ECO:0000313" key="14">
    <source>
        <dbReference type="EMBL" id="CAB4869377.1"/>
    </source>
</evidence>
<gene>
    <name evidence="11" type="ORF">UFOPK2658_01248</name>
    <name evidence="12" type="ORF">UFOPK2880_00930</name>
    <name evidence="13" type="ORF">UFOPK3004_00632</name>
    <name evidence="14" type="ORF">UFOPK3304_00911</name>
    <name evidence="15" type="ORF">UFOPK3494_00721</name>
    <name evidence="16" type="ORF">UFOPK4134_00561</name>
</gene>
<evidence type="ECO:0000256" key="8">
    <source>
        <dbReference type="ARBA" id="ARBA00022967"/>
    </source>
</evidence>
<dbReference type="EMBL" id="CAFBLJ010000040">
    <property type="protein sequence ID" value="CAB4869377.1"/>
    <property type="molecule type" value="Genomic_DNA"/>
</dbReference>
<evidence type="ECO:0000313" key="16">
    <source>
        <dbReference type="EMBL" id="CAB5025847.1"/>
    </source>
</evidence>
<evidence type="ECO:0000313" key="11">
    <source>
        <dbReference type="EMBL" id="CAB4723750.1"/>
    </source>
</evidence>
<evidence type="ECO:0000256" key="1">
    <source>
        <dbReference type="ARBA" id="ARBA00004202"/>
    </source>
</evidence>